<comment type="caution">
    <text evidence="1">The sequence shown here is derived from an EMBL/GenBank/DDBJ whole genome shotgun (WGS) entry which is preliminary data.</text>
</comment>
<keyword evidence="2" id="KW-1185">Reference proteome</keyword>
<dbReference type="Proteomes" id="UP000664654">
    <property type="component" value="Unassembled WGS sequence"/>
</dbReference>
<dbReference type="Gene3D" id="3.40.190.10">
    <property type="entry name" value="Periplasmic binding protein-like II"/>
    <property type="match status" value="2"/>
</dbReference>
<proteinExistence type="predicted"/>
<gene>
    <name evidence="1" type="ORF">J0A66_07330</name>
</gene>
<sequence length="256" mass="29008">MRLLNLLILLIVLPVVGQEAPAKKLPPLVIGIQQIDHYPHYDITRGELRGFAGDLFRRFAREYDLDIRYIPMPVKRLFSDGQAETIDFIYPDNPKWQALREGDDGRYYSHAVVSILGVALVKPEHVSISLPQVRSLSIVRGFTPTKWLSVKPNHNFEFIEVNDSLAAALMVLKGRVTVAEGEYNVIMHQLSQLGLQDSLVVAPNLPVSRVSYHLSTVRELDRLNQFNQFLTDHQVDIQQLMANYGLKTDLPELAGK</sequence>
<organism evidence="1 2">
    <name type="scientific">Bowmanella dokdonensis</name>
    <dbReference type="NCBI Taxonomy" id="751969"/>
    <lineage>
        <taxon>Bacteria</taxon>
        <taxon>Pseudomonadati</taxon>
        <taxon>Pseudomonadota</taxon>
        <taxon>Gammaproteobacteria</taxon>
        <taxon>Alteromonadales</taxon>
        <taxon>Alteromonadaceae</taxon>
        <taxon>Bowmanella</taxon>
    </lineage>
</organism>
<dbReference type="EMBL" id="JAFKCV010000003">
    <property type="protein sequence ID" value="MBN7825031.1"/>
    <property type="molecule type" value="Genomic_DNA"/>
</dbReference>
<accession>A0A939IR19</accession>
<reference evidence="1" key="1">
    <citation type="submission" date="2021-03" db="EMBL/GenBank/DDBJ databases">
        <title>novel species isolated from a fishpond in China.</title>
        <authorList>
            <person name="Lu H."/>
            <person name="Cai Z."/>
        </authorList>
    </citation>
    <scope>NUCLEOTIDE SEQUENCE</scope>
    <source>
        <strain evidence="1">JCM 30855</strain>
    </source>
</reference>
<evidence type="ECO:0008006" key="3">
    <source>
        <dbReference type="Google" id="ProtNLM"/>
    </source>
</evidence>
<name>A0A939IR19_9ALTE</name>
<evidence type="ECO:0000313" key="1">
    <source>
        <dbReference type="EMBL" id="MBN7825031.1"/>
    </source>
</evidence>
<dbReference type="RefSeq" id="WP_206573138.1">
    <property type="nucleotide sequence ID" value="NZ_JAFKCV010000003.1"/>
</dbReference>
<dbReference type="AlphaFoldDB" id="A0A939IR19"/>
<dbReference type="SUPFAM" id="SSF53850">
    <property type="entry name" value="Periplasmic binding protein-like II"/>
    <property type="match status" value="1"/>
</dbReference>
<protein>
    <recommendedName>
        <fullName evidence="3">Solute-binding protein family 3/N-terminal domain-containing protein</fullName>
    </recommendedName>
</protein>
<evidence type="ECO:0000313" key="2">
    <source>
        <dbReference type="Proteomes" id="UP000664654"/>
    </source>
</evidence>